<name>A0A1H7PFQ8_9EURY</name>
<dbReference type="STRING" id="190974.SAMN05216439_0370"/>
<accession>A0A1H7PFQ8</accession>
<proteinExistence type="predicted"/>
<gene>
    <name evidence="1" type="ORF">SAMN05216439_0370</name>
</gene>
<dbReference type="AlphaFoldDB" id="A0A1H7PFQ8"/>
<dbReference type="EMBL" id="FOAK01000015">
    <property type="protein sequence ID" value="SEL33887.1"/>
    <property type="molecule type" value="Genomic_DNA"/>
</dbReference>
<sequence>MDSTTNEAKSTVAYLIDKTKGSLISKNIYSSYKATTN</sequence>
<reference evidence="1 2" key="1">
    <citation type="submission" date="2016-10" db="EMBL/GenBank/DDBJ databases">
        <authorList>
            <person name="de Groot N.N."/>
        </authorList>
    </citation>
    <scope>NUCLEOTIDE SEQUENCE [LARGE SCALE GENOMIC DNA]</scope>
    <source>
        <strain evidence="1 2">DSM 11978</strain>
    </source>
</reference>
<dbReference type="Proteomes" id="UP000199506">
    <property type="component" value="Unassembled WGS sequence"/>
</dbReference>
<organism evidence="1 2">
    <name type="scientific">Methanobrevibacter gottschalkii</name>
    <dbReference type="NCBI Taxonomy" id="190974"/>
    <lineage>
        <taxon>Archaea</taxon>
        <taxon>Methanobacteriati</taxon>
        <taxon>Methanobacteriota</taxon>
        <taxon>Methanomada group</taxon>
        <taxon>Methanobacteria</taxon>
        <taxon>Methanobacteriales</taxon>
        <taxon>Methanobacteriaceae</taxon>
        <taxon>Methanobrevibacter</taxon>
    </lineage>
</organism>
<protein>
    <submittedName>
        <fullName evidence="1">Uncharacterized protein</fullName>
    </submittedName>
</protein>
<evidence type="ECO:0000313" key="2">
    <source>
        <dbReference type="Proteomes" id="UP000199506"/>
    </source>
</evidence>
<evidence type="ECO:0000313" key="1">
    <source>
        <dbReference type="EMBL" id="SEL33887.1"/>
    </source>
</evidence>